<dbReference type="RefSeq" id="WP_175186740.1">
    <property type="nucleotide sequence ID" value="NZ_JABVZQ010000001.1"/>
</dbReference>
<name>A0ABR9XQF3_9CHLB</name>
<dbReference type="NCBIfam" id="NF040560">
    <property type="entry name" value="CAS_Csx15"/>
    <property type="match status" value="1"/>
</dbReference>
<keyword evidence="3" id="KW-1185">Reference proteome</keyword>
<keyword evidence="1" id="KW-0472">Membrane</keyword>
<accession>A0ABR9XQF3</accession>
<protein>
    <submittedName>
        <fullName evidence="2">Uncharacterized protein</fullName>
    </submittedName>
</protein>
<dbReference type="Proteomes" id="UP000619838">
    <property type="component" value="Unassembled WGS sequence"/>
</dbReference>
<proteinExistence type="predicted"/>
<keyword evidence="1" id="KW-0812">Transmembrane</keyword>
<sequence>MEQFFEQGVGNIFGWVAGIVACMELIEYLFTKNLPWISRMFRNAFRWGYRALWRTHEGNDERFLALNFSGHPVLPQQAHDIQKKMGWPNIDVIDVPVGTVSEDQNFLRTATRTVDRIDLLPNEWQSFALVVIPSGYAPLWAALLADLHGRLGHFPDMVRLRPSPKGAKEKFEVAEIIDLRDVRQQARSTRSPAHNN</sequence>
<keyword evidence="1" id="KW-1133">Transmembrane helix</keyword>
<evidence type="ECO:0000256" key="1">
    <source>
        <dbReference type="SAM" id="Phobius"/>
    </source>
</evidence>
<evidence type="ECO:0000313" key="2">
    <source>
        <dbReference type="EMBL" id="MBF0636258.1"/>
    </source>
</evidence>
<reference evidence="2 3" key="1">
    <citation type="journal article" date="2020" name="Microorganisms">
        <title>Simultaneous Genome Sequencing of Prosthecochloris ethylica and Desulfuromonas acetoxidans within a Syntrophic Mixture Reveals Unique Pili and Protein Interactions.</title>
        <authorList>
            <person name="Kyndt J.A."/>
            <person name="Van Beeumen J.J."/>
            <person name="Meyer T.E."/>
        </authorList>
    </citation>
    <scope>NUCLEOTIDE SEQUENCE [LARGE SCALE GENOMIC DNA]</scope>
    <source>
        <strain evidence="2 3">N3</strain>
    </source>
</reference>
<dbReference type="EMBL" id="JADGII010000004">
    <property type="protein sequence ID" value="MBF0636258.1"/>
    <property type="molecule type" value="Genomic_DNA"/>
</dbReference>
<comment type="caution">
    <text evidence="2">The sequence shown here is derived from an EMBL/GenBank/DDBJ whole genome shotgun (WGS) entry which is preliminary data.</text>
</comment>
<gene>
    <name evidence="2" type="ORF">INT08_03560</name>
</gene>
<dbReference type="CDD" id="cd09766">
    <property type="entry name" value="Csx15_I-U"/>
    <property type="match status" value="1"/>
</dbReference>
<organism evidence="2 3">
    <name type="scientific">Prosthecochloris ethylica</name>
    <dbReference type="NCBI Taxonomy" id="2743976"/>
    <lineage>
        <taxon>Bacteria</taxon>
        <taxon>Pseudomonadati</taxon>
        <taxon>Chlorobiota</taxon>
        <taxon>Chlorobiia</taxon>
        <taxon>Chlorobiales</taxon>
        <taxon>Chlorobiaceae</taxon>
        <taxon>Prosthecochloris</taxon>
    </lineage>
</organism>
<feature type="transmembrane region" description="Helical" evidence="1">
    <location>
        <begin position="12"/>
        <end position="30"/>
    </location>
</feature>
<evidence type="ECO:0000313" key="3">
    <source>
        <dbReference type="Proteomes" id="UP000619838"/>
    </source>
</evidence>